<reference evidence="4" key="2">
    <citation type="submission" date="2015-01" db="EMBL/GenBank/DDBJ databases">
        <title>Evolutionary Origins and Diversification of the Mycorrhizal Mutualists.</title>
        <authorList>
            <consortium name="DOE Joint Genome Institute"/>
            <consortium name="Mycorrhizal Genomics Consortium"/>
            <person name="Kohler A."/>
            <person name="Kuo A."/>
            <person name="Nagy L.G."/>
            <person name="Floudas D."/>
            <person name="Copeland A."/>
            <person name="Barry K.W."/>
            <person name="Cichocki N."/>
            <person name="Veneault-Fourrey C."/>
            <person name="LaButti K."/>
            <person name="Lindquist E.A."/>
            <person name="Lipzen A."/>
            <person name="Lundell T."/>
            <person name="Morin E."/>
            <person name="Murat C."/>
            <person name="Riley R."/>
            <person name="Ohm R."/>
            <person name="Sun H."/>
            <person name="Tunlid A."/>
            <person name="Henrissat B."/>
            <person name="Grigoriev I.V."/>
            <person name="Hibbett D.S."/>
            <person name="Martin F."/>
        </authorList>
    </citation>
    <scope>NUCLEOTIDE SEQUENCE [LARGE SCALE GENOMIC DNA]</scope>
    <source>
        <strain evidence="4">UH-Slu-Lm8-n1</strain>
    </source>
</reference>
<dbReference type="Pfam" id="PF20152">
    <property type="entry name" value="DUF6534"/>
    <property type="match status" value="1"/>
</dbReference>
<evidence type="ECO:0000256" key="1">
    <source>
        <dbReference type="SAM" id="Phobius"/>
    </source>
</evidence>
<dbReference type="AlphaFoldDB" id="A0A0D0AS10"/>
<name>A0A0D0AS10_9AGAM</name>
<proteinExistence type="predicted"/>
<feature type="transmembrane region" description="Helical" evidence="1">
    <location>
        <begin position="20"/>
        <end position="40"/>
    </location>
</feature>
<feature type="transmembrane region" description="Helical" evidence="1">
    <location>
        <begin position="126"/>
        <end position="146"/>
    </location>
</feature>
<feature type="transmembrane region" description="Helical" evidence="1">
    <location>
        <begin position="197"/>
        <end position="223"/>
    </location>
</feature>
<evidence type="ECO:0000259" key="2">
    <source>
        <dbReference type="Pfam" id="PF20152"/>
    </source>
</evidence>
<feature type="domain" description="DUF6534" evidence="2">
    <location>
        <begin position="170"/>
        <end position="257"/>
    </location>
</feature>
<feature type="transmembrane region" description="Helical" evidence="1">
    <location>
        <begin position="52"/>
        <end position="74"/>
    </location>
</feature>
<dbReference type="Proteomes" id="UP000054485">
    <property type="component" value="Unassembled WGS sequence"/>
</dbReference>
<sequence length="287" mass="31652">MSDAAPAYDTYVRGWGPGVIGYIFALWLSGLTVGQMVFYLKVYAHDHRGIKAAVVFVFVLDMVHTYCTSALFWRLLVGCRRNTSPECLLLPREMFAGIFLSSTITVSVQCFYAHRVCIISDKNWKLTGAVVVTALGQYGLGIAVMVSTAVSRSAIVFFACPFDIPYSAASVVCDVLISGSCLFYLRPGRNGVQHSNNYLQGLLVITLQMGVLTSLVAIVWFMLYFIQGIRYWTGFPAAILCKSHFNSMLVVLNARKSIRSQLKDHVPSLSTIPMNIVSDSSTEPSEP</sequence>
<dbReference type="OrthoDB" id="2971182at2759"/>
<protein>
    <recommendedName>
        <fullName evidence="2">DUF6534 domain-containing protein</fullName>
    </recommendedName>
</protein>
<keyword evidence="1" id="KW-1133">Transmembrane helix</keyword>
<feature type="transmembrane region" description="Helical" evidence="1">
    <location>
        <begin position="94"/>
        <end position="114"/>
    </location>
</feature>
<dbReference type="InParanoid" id="A0A0D0AS10"/>
<accession>A0A0D0AS10</accession>
<evidence type="ECO:0000313" key="3">
    <source>
        <dbReference type="EMBL" id="KIK44471.1"/>
    </source>
</evidence>
<keyword evidence="4" id="KW-1185">Reference proteome</keyword>
<gene>
    <name evidence="3" type="ORF">CY34DRAFT_624697</name>
</gene>
<keyword evidence="1" id="KW-0472">Membrane</keyword>
<feature type="transmembrane region" description="Helical" evidence="1">
    <location>
        <begin position="229"/>
        <end position="252"/>
    </location>
</feature>
<dbReference type="PANTHER" id="PTHR40465">
    <property type="entry name" value="CHROMOSOME 1, WHOLE GENOME SHOTGUN SEQUENCE"/>
    <property type="match status" value="1"/>
</dbReference>
<dbReference type="PANTHER" id="PTHR40465:SF1">
    <property type="entry name" value="DUF6534 DOMAIN-CONTAINING PROTEIN"/>
    <property type="match status" value="1"/>
</dbReference>
<feature type="transmembrane region" description="Helical" evidence="1">
    <location>
        <begin position="166"/>
        <end position="185"/>
    </location>
</feature>
<keyword evidence="1" id="KW-0812">Transmembrane</keyword>
<dbReference type="EMBL" id="KN835190">
    <property type="protein sequence ID" value="KIK44471.1"/>
    <property type="molecule type" value="Genomic_DNA"/>
</dbReference>
<organism evidence="3 4">
    <name type="scientific">Suillus luteus UH-Slu-Lm8-n1</name>
    <dbReference type="NCBI Taxonomy" id="930992"/>
    <lineage>
        <taxon>Eukaryota</taxon>
        <taxon>Fungi</taxon>
        <taxon>Dikarya</taxon>
        <taxon>Basidiomycota</taxon>
        <taxon>Agaricomycotina</taxon>
        <taxon>Agaricomycetes</taxon>
        <taxon>Agaricomycetidae</taxon>
        <taxon>Boletales</taxon>
        <taxon>Suillineae</taxon>
        <taxon>Suillaceae</taxon>
        <taxon>Suillus</taxon>
    </lineage>
</organism>
<evidence type="ECO:0000313" key="4">
    <source>
        <dbReference type="Proteomes" id="UP000054485"/>
    </source>
</evidence>
<dbReference type="STRING" id="930992.A0A0D0AS10"/>
<dbReference type="HOGENOM" id="CLU_046025_5_1_1"/>
<dbReference type="InterPro" id="IPR045339">
    <property type="entry name" value="DUF6534"/>
</dbReference>
<reference evidence="3 4" key="1">
    <citation type="submission" date="2014-04" db="EMBL/GenBank/DDBJ databases">
        <authorList>
            <consortium name="DOE Joint Genome Institute"/>
            <person name="Kuo A."/>
            <person name="Ruytinx J."/>
            <person name="Rineau F."/>
            <person name="Colpaert J."/>
            <person name="Kohler A."/>
            <person name="Nagy L.G."/>
            <person name="Floudas D."/>
            <person name="Copeland A."/>
            <person name="Barry K.W."/>
            <person name="Cichocki N."/>
            <person name="Veneault-Fourrey C."/>
            <person name="LaButti K."/>
            <person name="Lindquist E.A."/>
            <person name="Lipzen A."/>
            <person name="Lundell T."/>
            <person name="Morin E."/>
            <person name="Murat C."/>
            <person name="Sun H."/>
            <person name="Tunlid A."/>
            <person name="Henrissat B."/>
            <person name="Grigoriev I.V."/>
            <person name="Hibbett D.S."/>
            <person name="Martin F."/>
            <person name="Nordberg H.P."/>
            <person name="Cantor M.N."/>
            <person name="Hua S.X."/>
        </authorList>
    </citation>
    <scope>NUCLEOTIDE SEQUENCE [LARGE SCALE GENOMIC DNA]</scope>
    <source>
        <strain evidence="3 4">UH-Slu-Lm8-n1</strain>
    </source>
</reference>